<dbReference type="GO" id="GO:0009190">
    <property type="term" value="P:cyclic nucleotide biosynthetic process"/>
    <property type="evidence" value="ECO:0007669"/>
    <property type="project" value="InterPro"/>
</dbReference>
<dbReference type="InterPro" id="IPR001757">
    <property type="entry name" value="P_typ_ATPase"/>
</dbReference>
<feature type="binding site" evidence="14">
    <location>
        <position position="252"/>
    </location>
    <ligand>
        <name>ATP</name>
        <dbReference type="ChEBI" id="CHEBI:30616"/>
    </ligand>
</feature>
<dbReference type="PROSITE" id="PS50125">
    <property type="entry name" value="GUANYLATE_CYCLASE_2"/>
    <property type="match status" value="1"/>
</dbReference>
<keyword evidence="11 17" id="KW-0472">Membrane</keyword>
<evidence type="ECO:0000256" key="11">
    <source>
        <dbReference type="ARBA" id="ARBA00023136"/>
    </source>
</evidence>
<dbReference type="GO" id="GO:0000287">
    <property type="term" value="F:magnesium ion binding"/>
    <property type="evidence" value="ECO:0007669"/>
    <property type="project" value="InterPro"/>
</dbReference>
<dbReference type="GO" id="GO:0016887">
    <property type="term" value="F:ATP hydrolysis activity"/>
    <property type="evidence" value="ECO:0007669"/>
    <property type="project" value="InterPro"/>
</dbReference>
<feature type="binding site" evidence="14">
    <location>
        <position position="582"/>
    </location>
    <ligand>
        <name>ATP</name>
        <dbReference type="ChEBI" id="CHEBI:30616"/>
    </ligand>
</feature>
<dbReference type="NCBIfam" id="TIGR01652">
    <property type="entry name" value="ATPase-Plipid"/>
    <property type="match status" value="1"/>
</dbReference>
<evidence type="ECO:0000256" key="4">
    <source>
        <dbReference type="ARBA" id="ARBA00022692"/>
    </source>
</evidence>
<feature type="transmembrane region" description="Helical" evidence="17">
    <location>
        <begin position="1803"/>
        <end position="1826"/>
    </location>
</feature>
<dbReference type="InterPro" id="IPR036412">
    <property type="entry name" value="HAD-like_sf"/>
</dbReference>
<gene>
    <name evidence="19" type="ORF">FOZ61_008826</name>
</gene>
<feature type="binding site" evidence="14">
    <location>
        <position position="711"/>
    </location>
    <ligand>
        <name>ATP</name>
        <dbReference type="ChEBI" id="CHEBI:30616"/>
    </ligand>
</feature>
<evidence type="ECO:0000256" key="13">
    <source>
        <dbReference type="PIRSR" id="PIRSR606539-1"/>
    </source>
</evidence>
<dbReference type="InterPro" id="IPR023214">
    <property type="entry name" value="HAD_sf"/>
</dbReference>
<evidence type="ECO:0000313" key="19">
    <source>
        <dbReference type="EMBL" id="KAF4667072.1"/>
    </source>
</evidence>
<dbReference type="Gene3D" id="3.40.1110.10">
    <property type="entry name" value="Calcium-transporting ATPase, cytoplasmic domain N"/>
    <property type="match status" value="1"/>
</dbReference>
<comment type="catalytic activity">
    <reaction evidence="12">
        <text>ATP + H2O + phospholipidSide 1 = ADP + phosphate + phospholipidSide 2.</text>
        <dbReference type="EC" id="7.6.2.1"/>
    </reaction>
</comment>
<feature type="binding site" evidence="15">
    <location>
        <position position="708"/>
    </location>
    <ligand>
        <name>Mg(2+)</name>
        <dbReference type="ChEBI" id="CHEBI:18420"/>
    </ligand>
</feature>
<feature type="binding site" evidence="14">
    <location>
        <position position="500"/>
    </location>
    <ligand>
        <name>ATP</name>
        <dbReference type="ChEBI" id="CHEBI:30616"/>
    </ligand>
</feature>
<feature type="binding site" evidence="15">
    <location>
        <position position="253"/>
    </location>
    <ligand>
        <name>Mg(2+)</name>
        <dbReference type="ChEBI" id="CHEBI:18420"/>
    </ligand>
</feature>
<dbReference type="InterPro" id="IPR018303">
    <property type="entry name" value="ATPase_P-typ_P_site"/>
</dbReference>
<dbReference type="Gene3D" id="3.40.50.1000">
    <property type="entry name" value="HAD superfamily/HAD-like"/>
    <property type="match status" value="1"/>
</dbReference>
<dbReference type="SUPFAM" id="SSF81660">
    <property type="entry name" value="Metal cation-transporting ATPase, ATP-binding domain N"/>
    <property type="match status" value="1"/>
</dbReference>
<keyword evidence="4 17" id="KW-0812">Transmembrane</keyword>
<keyword evidence="9" id="KW-1278">Translocase</keyword>
<feature type="transmembrane region" description="Helical" evidence="17">
    <location>
        <begin position="1169"/>
        <end position="1188"/>
    </location>
</feature>
<evidence type="ECO:0000256" key="9">
    <source>
        <dbReference type="ARBA" id="ARBA00022967"/>
    </source>
</evidence>
<evidence type="ECO:0000256" key="17">
    <source>
        <dbReference type="SAM" id="Phobius"/>
    </source>
</evidence>
<dbReference type="CDD" id="cd07302">
    <property type="entry name" value="CHD"/>
    <property type="match status" value="1"/>
</dbReference>
<accession>A0A7J6M696</accession>
<keyword evidence="7 14" id="KW-0067">ATP-binding</keyword>
<keyword evidence="8 15" id="KW-0460">Magnesium</keyword>
<feature type="region of interest" description="Disordered" evidence="16">
    <location>
        <begin position="1"/>
        <end position="59"/>
    </location>
</feature>
<evidence type="ECO:0000256" key="12">
    <source>
        <dbReference type="ARBA" id="ARBA00034036"/>
    </source>
</evidence>
<evidence type="ECO:0000256" key="10">
    <source>
        <dbReference type="ARBA" id="ARBA00022989"/>
    </source>
</evidence>
<feature type="transmembrane region" description="Helical" evidence="17">
    <location>
        <begin position="881"/>
        <end position="906"/>
    </location>
</feature>
<dbReference type="InterPro" id="IPR044492">
    <property type="entry name" value="P_typ_ATPase_HD_dom"/>
</dbReference>
<feature type="binding site" evidence="14">
    <location>
        <position position="581"/>
    </location>
    <ligand>
        <name>ATP</name>
        <dbReference type="ChEBI" id="CHEBI:30616"/>
    </ligand>
</feature>
<feature type="transmembrane region" description="Helical" evidence="17">
    <location>
        <begin position="1222"/>
        <end position="1238"/>
    </location>
</feature>
<dbReference type="EMBL" id="JABAHT010000060">
    <property type="protein sequence ID" value="KAF4667072.1"/>
    <property type="molecule type" value="Genomic_DNA"/>
</dbReference>
<keyword evidence="10 17" id="KW-1133">Transmembrane helix</keyword>
<evidence type="ECO:0000259" key="18">
    <source>
        <dbReference type="PROSITE" id="PS50125"/>
    </source>
</evidence>
<feature type="transmembrane region" description="Helical" evidence="17">
    <location>
        <begin position="764"/>
        <end position="784"/>
    </location>
</feature>
<evidence type="ECO:0000256" key="14">
    <source>
        <dbReference type="PIRSR" id="PIRSR606539-2"/>
    </source>
</evidence>
<dbReference type="GO" id="GO:0005886">
    <property type="term" value="C:plasma membrane"/>
    <property type="evidence" value="ECO:0007669"/>
    <property type="project" value="TreeGrafter"/>
</dbReference>
<evidence type="ECO:0000256" key="15">
    <source>
        <dbReference type="PIRSR" id="PIRSR606539-3"/>
    </source>
</evidence>
<evidence type="ECO:0000256" key="8">
    <source>
        <dbReference type="ARBA" id="ARBA00022842"/>
    </source>
</evidence>
<dbReference type="InterPro" id="IPR023298">
    <property type="entry name" value="ATPase_P-typ_TM_dom_sf"/>
</dbReference>
<dbReference type="SMART" id="SM00044">
    <property type="entry name" value="CYCc"/>
    <property type="match status" value="1"/>
</dbReference>
<dbReference type="GO" id="GO:0005524">
    <property type="term" value="F:ATP binding"/>
    <property type="evidence" value="ECO:0007669"/>
    <property type="project" value="UniProtKB-KW"/>
</dbReference>
<feature type="binding site" evidence="14">
    <location>
        <position position="682"/>
    </location>
    <ligand>
        <name>ATP</name>
        <dbReference type="ChEBI" id="CHEBI:30616"/>
    </ligand>
</feature>
<organism evidence="19 20">
    <name type="scientific">Perkinsus olseni</name>
    <name type="common">Perkinsus atlanticus</name>
    <dbReference type="NCBI Taxonomy" id="32597"/>
    <lineage>
        <taxon>Eukaryota</taxon>
        <taxon>Sar</taxon>
        <taxon>Alveolata</taxon>
        <taxon>Perkinsozoa</taxon>
        <taxon>Perkinsea</taxon>
        <taxon>Perkinsida</taxon>
        <taxon>Perkinsidae</taxon>
        <taxon>Perkinsus</taxon>
    </lineage>
</organism>
<dbReference type="GO" id="GO:0035556">
    <property type="term" value="P:intracellular signal transduction"/>
    <property type="evidence" value="ECO:0007669"/>
    <property type="project" value="InterPro"/>
</dbReference>
<dbReference type="InterPro" id="IPR023299">
    <property type="entry name" value="ATPase_P-typ_cyto_dom_N"/>
</dbReference>
<feature type="transmembrane region" description="Helical" evidence="17">
    <location>
        <begin position="1145"/>
        <end position="1163"/>
    </location>
</feature>
<feature type="binding site" evidence="14">
    <location>
        <position position="688"/>
    </location>
    <ligand>
        <name>ATP</name>
        <dbReference type="ChEBI" id="CHEBI:30616"/>
    </ligand>
</feature>
<evidence type="ECO:0000256" key="1">
    <source>
        <dbReference type="ARBA" id="ARBA00004141"/>
    </source>
</evidence>
<protein>
    <recommendedName>
        <fullName evidence="3">P-type phospholipid transporter</fullName>
        <ecNumber evidence="3">7.6.2.1</ecNumber>
    </recommendedName>
</protein>
<evidence type="ECO:0000256" key="2">
    <source>
        <dbReference type="ARBA" id="ARBA00008109"/>
    </source>
</evidence>
<dbReference type="SFLD" id="SFLDG00002">
    <property type="entry name" value="C1.7:_P-type_atpase_like"/>
    <property type="match status" value="1"/>
</dbReference>
<evidence type="ECO:0000256" key="6">
    <source>
        <dbReference type="ARBA" id="ARBA00022741"/>
    </source>
</evidence>
<comment type="similarity">
    <text evidence="2">Belongs to the cation transport ATPase (P-type) (TC 3.A.3) family. Type IV subfamily.</text>
</comment>
<feature type="binding site" evidence="14">
    <location>
        <position position="580"/>
    </location>
    <ligand>
        <name>ATP</name>
        <dbReference type="ChEBI" id="CHEBI:30616"/>
    </ligand>
</feature>
<sequence length="1856" mass="204878">MANPVVADRPPDREDDSLPPNSLPCFDRDSRSSSEPFESVTNQLEATVEGSTSPGVTGRRLLSRSITGFNRARDFARDMLPNMLRGRSSSSSAISPFEFNEDDFTSVFSNRDNDNNSSRGSSAKADKIELLFGPHISDAPANFHVRNNRALAELMANDSDVSVADQLSLCTLVSSDKRTNFHNRGRQLLTFLLLFNNMVPISLYVTVDLVRSIQAYVIQRDVHLKDGEHSAIVSASNLNDDLGRVDYVLADKTGTLTENRMLFRMCSIGGVRYGDDNQAYEIESPRFTMLRSLRSSESFPITEKSYLYDKALFDLLGVPAITKPEEAFAHAFMLTCAICNSVIPEATDRSPIGVRFEGASPDEEALVETAASAGYTLMERNASYVTLRISRSTPERKARRQWHETTFKVLGVNEFTSERKRMSVLVQMLKVIESDNGDTTHIPDQNGSILLVTGADDVVMELSRGGVEGDSSMTLCGVPVQDVREATVSHIHEFASAGHRTLMLAMRHLDEAETSEYVDAVREARHAITNRADRIARVAAKFERNLIVLGATAVEDKIQRGVVTTVGRLLNAGVKVWMLTGDRCETALNIARAAKLLPLDAHVSDLCLKCESKMSSEEMDAVVLDKRRIFEKDCQEWIAQGRAGRLCVLLDGSAVSCFSSARKNLGVLAGLLSYAETVVACRCSPAQKALVTQLLQTTRDCTTLAIGDGANDVAMLKVADIGVGIIGSEGMQAVRASDYAIATFSHLERLLLVHGRDCYNRISLVLYSFFKNICLILPNVFFALSNAFTGTSLYESWILMSFNVLWTSLPIIVVGASDITLPSWVVYKCPIVYVEGRMSSSFNAKKFLAWMLRAAFCATVIYFSVAVSMRYSFSVTPSGRVMGFACMSTLAYYSVVVVVNGILVIFSNHLSRLFLLLCFVSVTAFIPILFIYSRAGSPWSEATNVPEILWEETPISCMILILLLSCCASSSILERFTVCSLKQATPVQKLQLWLAAAPHHLIQRGLAQIAARLNENFSLMSDSLKRCTNDESNDQLWDSGEILPSRSRGLSVHRLYSTARELSVSALKRFTSSLNEDEVTEDDACQQLLSNVNPRTLKFNNPATESGYVIHSQAEAVKQGKLCIKVMVLPLCSWGIINELTQSKLISGPLVLAAMVGCFFYWLTTTRFFYHRYDFIMTGMASFFAVALHARRMVTGMDDAHIIPWIPLFINVVIRIPFPRALALSVIHLALFILNHLVRRLEMQRDSTEARDCGVDFNSFCKLLDYLPMITGITVLSVALGYRTELNQRSCYLISFSSKIEQFRSREVLHNMLPDFVADSIIEHNKDLAARMGSEPRPLFFPSAKSRSNLSISRAVFALEIGTFARRCGNVTVLFCDVADFPQLVAALAPKQLIIMMHRLFSSIDKLVFIHALTKLETVSESYVVCSGLNPDDNSDDRIVSTDAFRAVLLGLDILDNTANMNISVDSGCDDADGDTSITLVMKIGIHTGPVISGVVGTKRPQFCIFGDTINTASRMKSTAIPNRVHLSSSTRECLEFSSSLSFEERETFIKGKGIMVTYDASRTLGSPHAKDAGVMSPRVLRTPAVALEMSNVGRNKGIELFKRTSQTSTGTSSSSALASSARRLLAILKRFSRWRDRAERTIGHRAGSSSPPAADPSRLGWRNEGWGDGSLDLDKSRDLRIAVEALRRHSERHGAIDKPAIEDTVISKDKASLSTLEFLQRPHEIQFRTDRLAAFITARCTRAMLLIMLVSYLAQAIELVAVPQQPPVIVPGLFITRLTLSTLLVVLYVLFSLQRVIPASVLRLFTVGVYVLGILVTSLHTTLFLDTTSQVGCESDDPTCDASELTKADPHSAAM</sequence>
<feature type="binding site" evidence="14">
    <location>
        <position position="712"/>
    </location>
    <ligand>
        <name>ATP</name>
        <dbReference type="ChEBI" id="CHEBI:30616"/>
    </ligand>
</feature>
<dbReference type="PANTHER" id="PTHR24092">
    <property type="entry name" value="PROBABLE PHOSPHOLIPID-TRANSPORTING ATPASE"/>
    <property type="match status" value="1"/>
</dbReference>
<comment type="subcellular location">
    <subcellularLocation>
        <location evidence="1">Membrane</location>
        <topology evidence="1">Multi-pass membrane protein</topology>
    </subcellularLocation>
</comment>
<feature type="binding site" evidence="14">
    <location>
        <position position="415"/>
    </location>
    <ligand>
        <name>ATP</name>
        <dbReference type="ChEBI" id="CHEBI:30616"/>
    </ligand>
</feature>
<feature type="transmembrane region" description="Helical" evidence="17">
    <location>
        <begin position="913"/>
        <end position="933"/>
    </location>
</feature>
<feature type="binding site" evidence="15">
    <location>
        <position position="251"/>
    </location>
    <ligand>
        <name>Mg(2+)</name>
        <dbReference type="ChEBI" id="CHEBI:18420"/>
    </ligand>
</feature>
<comment type="cofactor">
    <cofactor evidence="15">
        <name>Mg(2+)</name>
        <dbReference type="ChEBI" id="CHEBI:18420"/>
    </cofactor>
</comment>
<dbReference type="Pfam" id="PF13246">
    <property type="entry name" value="Cation_ATPase"/>
    <property type="match status" value="1"/>
</dbReference>
<feature type="binding site" evidence="15">
    <location>
        <position position="712"/>
    </location>
    <ligand>
        <name>Mg(2+)</name>
        <dbReference type="ChEBI" id="CHEBI:18420"/>
    </ligand>
</feature>
<evidence type="ECO:0000313" key="20">
    <source>
        <dbReference type="Proteomes" id="UP000570595"/>
    </source>
</evidence>
<feature type="binding site" evidence="14">
    <location>
        <position position="363"/>
    </location>
    <ligand>
        <name>ATP</name>
        <dbReference type="ChEBI" id="CHEBI:30616"/>
    </ligand>
</feature>
<dbReference type="SUPFAM" id="SSF55073">
    <property type="entry name" value="Nucleotide cyclase"/>
    <property type="match status" value="1"/>
</dbReference>
<feature type="transmembrane region" description="Helical" evidence="17">
    <location>
        <begin position="1769"/>
        <end position="1791"/>
    </location>
</feature>
<feature type="compositionally biased region" description="Polar residues" evidence="16">
    <location>
        <begin position="33"/>
        <end position="55"/>
    </location>
</feature>
<dbReference type="InterPro" id="IPR032630">
    <property type="entry name" value="P_typ_ATPase_c"/>
</dbReference>
<dbReference type="SFLD" id="SFLDS00003">
    <property type="entry name" value="Haloacid_Dehalogenase"/>
    <property type="match status" value="1"/>
</dbReference>
<evidence type="ECO:0000256" key="16">
    <source>
        <dbReference type="SAM" id="MobiDB-lite"/>
    </source>
</evidence>
<evidence type="ECO:0000256" key="7">
    <source>
        <dbReference type="ARBA" id="ARBA00022840"/>
    </source>
</evidence>
<dbReference type="SUPFAM" id="SSF81665">
    <property type="entry name" value="Calcium ATPase, transmembrane domain M"/>
    <property type="match status" value="1"/>
</dbReference>
<feature type="transmembrane region" description="Helical" evidence="17">
    <location>
        <begin position="188"/>
        <end position="210"/>
    </location>
</feature>
<dbReference type="GO" id="GO:0140326">
    <property type="term" value="F:ATPase-coupled intramembrane lipid transporter activity"/>
    <property type="evidence" value="ECO:0007669"/>
    <property type="project" value="UniProtKB-EC"/>
</dbReference>
<comment type="caution">
    <text evidence="19">The sequence shown here is derived from an EMBL/GenBank/DDBJ whole genome shotgun (WGS) entry which is preliminary data.</text>
</comment>
<dbReference type="Gene3D" id="3.30.70.1230">
    <property type="entry name" value="Nucleotide cyclase"/>
    <property type="match status" value="1"/>
</dbReference>
<dbReference type="PROSITE" id="PS00154">
    <property type="entry name" value="ATPASE_E1_E2"/>
    <property type="match status" value="1"/>
</dbReference>
<dbReference type="NCBIfam" id="TIGR01494">
    <property type="entry name" value="ATPase_P-type"/>
    <property type="match status" value="1"/>
</dbReference>
<dbReference type="Pfam" id="PF16212">
    <property type="entry name" value="PhoLip_ATPase_C"/>
    <property type="match status" value="1"/>
</dbReference>
<dbReference type="PRINTS" id="PR00119">
    <property type="entry name" value="CATATPASE"/>
</dbReference>
<dbReference type="InterPro" id="IPR006539">
    <property type="entry name" value="P-type_ATPase_IV"/>
</dbReference>
<evidence type="ECO:0000256" key="5">
    <source>
        <dbReference type="ARBA" id="ARBA00022723"/>
    </source>
</evidence>
<feature type="transmembrane region" description="Helical" evidence="17">
    <location>
        <begin position="804"/>
        <end position="827"/>
    </location>
</feature>
<dbReference type="SUPFAM" id="SSF56784">
    <property type="entry name" value="HAD-like"/>
    <property type="match status" value="1"/>
</dbReference>
<feature type="domain" description="Guanylate cyclase" evidence="18">
    <location>
        <begin position="1372"/>
        <end position="1517"/>
    </location>
</feature>
<feature type="binding site" evidence="14">
    <location>
        <position position="251"/>
    </location>
    <ligand>
        <name>ATP</name>
        <dbReference type="ChEBI" id="CHEBI:30616"/>
    </ligand>
</feature>
<feature type="transmembrane region" description="Helical" evidence="17">
    <location>
        <begin position="1744"/>
        <end position="1763"/>
    </location>
</feature>
<dbReference type="InterPro" id="IPR029787">
    <property type="entry name" value="Nucleotide_cyclase"/>
</dbReference>
<dbReference type="SFLD" id="SFLDF00027">
    <property type="entry name" value="p-type_atpase"/>
    <property type="match status" value="1"/>
</dbReference>
<reference evidence="19 20" key="1">
    <citation type="submission" date="2020-04" db="EMBL/GenBank/DDBJ databases">
        <title>Perkinsus olseni comparative genomics.</title>
        <authorList>
            <person name="Bogema D.R."/>
        </authorList>
    </citation>
    <scope>NUCLEOTIDE SEQUENCE [LARGE SCALE GENOMIC DNA]</scope>
    <source>
        <strain evidence="19">ATCC PRA-179</strain>
    </source>
</reference>
<dbReference type="EC" id="7.6.2.1" evidence="3"/>
<dbReference type="InterPro" id="IPR001054">
    <property type="entry name" value="A/G_cyclase"/>
</dbReference>
<dbReference type="Proteomes" id="UP000570595">
    <property type="component" value="Unassembled WGS sequence"/>
</dbReference>
<proteinExistence type="inferred from homology"/>
<keyword evidence="6 14" id="KW-0547">Nucleotide-binding</keyword>
<feature type="transmembrane region" description="Helical" evidence="17">
    <location>
        <begin position="847"/>
        <end position="869"/>
    </location>
</feature>
<name>A0A7J6M696_PEROL</name>
<dbReference type="PANTHER" id="PTHR24092:SF150">
    <property type="entry name" value="PHOSPHOLIPID-TRANSPORTING ATPASE"/>
    <property type="match status" value="1"/>
</dbReference>
<evidence type="ECO:0000256" key="3">
    <source>
        <dbReference type="ARBA" id="ARBA00012189"/>
    </source>
</evidence>
<keyword evidence="5 15" id="KW-0479">Metal-binding</keyword>
<feature type="binding site" evidence="14">
    <location>
        <position position="253"/>
    </location>
    <ligand>
        <name>ATP</name>
        <dbReference type="ChEBI" id="CHEBI:30616"/>
    </ligand>
</feature>
<dbReference type="Pfam" id="PF00211">
    <property type="entry name" value="Guanylate_cyc"/>
    <property type="match status" value="1"/>
</dbReference>
<dbReference type="GO" id="GO:0045332">
    <property type="term" value="P:phospholipid translocation"/>
    <property type="evidence" value="ECO:0007669"/>
    <property type="project" value="TreeGrafter"/>
</dbReference>
<dbReference type="OrthoDB" id="354346at2759"/>
<feature type="active site" description="4-aspartylphosphate intermediate" evidence="13">
    <location>
        <position position="251"/>
    </location>
</feature>